<evidence type="ECO:0000313" key="1">
    <source>
        <dbReference type="EMBL" id="SFE65245.1"/>
    </source>
</evidence>
<dbReference type="Gene3D" id="3.20.10.10">
    <property type="entry name" value="D-amino Acid Aminotransferase, subunit A, domain 2"/>
    <property type="match status" value="1"/>
</dbReference>
<dbReference type="STRING" id="1003.SAMN04488541_1004172"/>
<accession>A0A1I2CAQ0</accession>
<dbReference type="AlphaFoldDB" id="A0A1I2CAQ0"/>
<gene>
    <name evidence="1" type="ORF">SAMN04488541_1004172</name>
</gene>
<sequence length="201" mass="23515">MCLLLETIKVTNKLLQNIDFHNERLNRSRFELLKCKDEIDLAKEVEIPAVLTSEVYKCRVLYSKQIEKIEFQPYLIKPIQALKIIEANEIEYAHKFADRIHLEQLKSGLFPYNDILIVKNHCITDTSYANIVFFDGKNWLTPDTPLLRGTKRSQLLQKQAIQEQRIRLEDLPRFQHAKIINAMIDLEESPIISIDNIVLKA</sequence>
<keyword evidence="2" id="KW-1185">Reference proteome</keyword>
<dbReference type="SUPFAM" id="SSF56752">
    <property type="entry name" value="D-aminoacid aminotransferase-like PLP-dependent enzymes"/>
    <property type="match status" value="1"/>
</dbReference>
<keyword evidence="1" id="KW-0456">Lyase</keyword>
<proteinExistence type="predicted"/>
<dbReference type="EMBL" id="FONY01000004">
    <property type="protein sequence ID" value="SFE65245.1"/>
    <property type="molecule type" value="Genomic_DNA"/>
</dbReference>
<dbReference type="InterPro" id="IPR001544">
    <property type="entry name" value="Aminotrans_IV"/>
</dbReference>
<dbReference type="InterPro" id="IPR036038">
    <property type="entry name" value="Aminotransferase-like"/>
</dbReference>
<name>A0A1I2CAQ0_9BACT</name>
<dbReference type="OrthoDB" id="1148709at2"/>
<dbReference type="GO" id="GO:0016829">
    <property type="term" value="F:lyase activity"/>
    <property type="evidence" value="ECO:0007669"/>
    <property type="project" value="UniProtKB-KW"/>
</dbReference>
<dbReference type="InterPro" id="IPR043132">
    <property type="entry name" value="BCAT-like_C"/>
</dbReference>
<dbReference type="Pfam" id="PF01063">
    <property type="entry name" value="Aminotran_4"/>
    <property type="match status" value="1"/>
</dbReference>
<organism evidence="1 2">
    <name type="scientific">Thermoflexibacter ruber</name>
    <dbReference type="NCBI Taxonomy" id="1003"/>
    <lineage>
        <taxon>Bacteria</taxon>
        <taxon>Pseudomonadati</taxon>
        <taxon>Bacteroidota</taxon>
        <taxon>Cytophagia</taxon>
        <taxon>Cytophagales</taxon>
        <taxon>Thermoflexibacteraceae</taxon>
        <taxon>Thermoflexibacter</taxon>
    </lineage>
</organism>
<reference evidence="1 2" key="1">
    <citation type="submission" date="2016-10" db="EMBL/GenBank/DDBJ databases">
        <authorList>
            <person name="de Groot N.N."/>
        </authorList>
    </citation>
    <scope>NUCLEOTIDE SEQUENCE [LARGE SCALE GENOMIC DNA]</scope>
    <source>
        <strain>GEY</strain>
        <strain evidence="2">DSM 9560</strain>
    </source>
</reference>
<dbReference type="Gene3D" id="3.30.470.10">
    <property type="match status" value="1"/>
</dbReference>
<dbReference type="Proteomes" id="UP000199513">
    <property type="component" value="Unassembled WGS sequence"/>
</dbReference>
<dbReference type="InterPro" id="IPR043131">
    <property type="entry name" value="BCAT-like_N"/>
</dbReference>
<evidence type="ECO:0000313" key="2">
    <source>
        <dbReference type="Proteomes" id="UP000199513"/>
    </source>
</evidence>
<protein>
    <submittedName>
        <fullName evidence="1">4-amino-4-deoxychorismate lyase</fullName>
    </submittedName>
</protein>
<dbReference type="RefSeq" id="WP_091540222.1">
    <property type="nucleotide sequence ID" value="NZ_FONY01000004.1"/>
</dbReference>